<name>A0AAU8FPL3_9BACT</name>
<dbReference type="EMBL" id="CP159289">
    <property type="protein sequence ID" value="XCH25444.1"/>
    <property type="molecule type" value="Genomic_DNA"/>
</dbReference>
<accession>A0AAU8FPL3</accession>
<evidence type="ECO:0008006" key="2">
    <source>
        <dbReference type="Google" id="ProtNLM"/>
    </source>
</evidence>
<dbReference type="AlphaFoldDB" id="A0AAU8FPL3"/>
<evidence type="ECO:0000313" key="1">
    <source>
        <dbReference type="EMBL" id="XCH25444.1"/>
    </source>
</evidence>
<sequence length="484" mass="54686">MSRPASGQDYAITKLKLFPDRDEVLIKDVATDSKGFVWFLTNGEIYRYDGYRSLNVLRTIADQVHTADMPQHILIDRHDRLWMAGNANLSYLDLRTWKVHPVASPLLPPVEDRAVFSMTELSDSTIVIGYENGHLLLVKGSRFVRVDDLFELGRKSSNKLSPRGMTLWKNKIWIGTTGGSLLSIDPMRRYSTQIRKLTGQDSYVRTLLGHGDTLFVDVPGDIGFQLEEGFGRQMRPRGFELSADKYFVMKEGADMHIYAEDDALYITDPGLRLRQKLRIPTKRKFRTVAAQISKREIVLGTEEGIFVAYPKTKGLSALSITNAGPNKSTRGIHVYPDGSLFYGTYNGAGYLEPGGKTFVFPELKHAYTMLPMNDNELLVGTEGGFLKVFNRRQRRIEPLKYSLSPNAQAKYTAHLPIYVMCLAETPDDFLIGGMNGLWLLDKKSRQLDRYELTGGLAPRPRFADPAYAATFRRTSAAEHQPRPF</sequence>
<protein>
    <recommendedName>
        <fullName evidence="2">Transcriptional regulator</fullName>
    </recommendedName>
</protein>
<gene>
    <name evidence="1" type="ORF">ABV298_03150</name>
</gene>
<dbReference type="Gene3D" id="2.130.10.10">
    <property type="entry name" value="YVTN repeat-like/Quinoprotein amine dehydrogenase"/>
    <property type="match status" value="2"/>
</dbReference>
<organism evidence="1">
    <name type="scientific">Dyadobacter sp. 676</name>
    <dbReference type="NCBI Taxonomy" id="3088362"/>
    <lineage>
        <taxon>Bacteria</taxon>
        <taxon>Pseudomonadati</taxon>
        <taxon>Bacteroidota</taxon>
        <taxon>Cytophagia</taxon>
        <taxon>Cytophagales</taxon>
        <taxon>Spirosomataceae</taxon>
        <taxon>Dyadobacter</taxon>
    </lineage>
</organism>
<reference evidence="1" key="1">
    <citation type="submission" date="2024-06" db="EMBL/GenBank/DDBJ databases">
        <title>Sequencing and assembly of the genome of Dyadobacter sp. strain 676, a symbiont of Cyamopsis tetragonoloba.</title>
        <authorList>
            <person name="Guro P."/>
            <person name="Sazanova A."/>
            <person name="Kuznetsova I."/>
            <person name="Belimov A."/>
            <person name="Safronova V."/>
        </authorList>
    </citation>
    <scope>NUCLEOTIDE SEQUENCE</scope>
    <source>
        <strain evidence="1">676</strain>
    </source>
</reference>
<dbReference type="RefSeq" id="WP_353720745.1">
    <property type="nucleotide sequence ID" value="NZ_CP159289.1"/>
</dbReference>
<dbReference type="InterPro" id="IPR015943">
    <property type="entry name" value="WD40/YVTN_repeat-like_dom_sf"/>
</dbReference>
<proteinExistence type="predicted"/>
<dbReference type="SUPFAM" id="SSF63829">
    <property type="entry name" value="Calcium-dependent phosphotriesterase"/>
    <property type="match status" value="1"/>
</dbReference>